<keyword evidence="3" id="KW-0813">Transport</keyword>
<dbReference type="Proteomes" id="UP000054683">
    <property type="component" value="Unassembled WGS sequence"/>
</dbReference>
<evidence type="ECO:0000259" key="11">
    <source>
        <dbReference type="Pfam" id="PF13609"/>
    </source>
</evidence>
<dbReference type="PANTHER" id="PTHR34501">
    <property type="entry name" value="PROTEIN YDDL-RELATED"/>
    <property type="match status" value="1"/>
</dbReference>
<evidence type="ECO:0000256" key="1">
    <source>
        <dbReference type="ARBA" id="ARBA00004571"/>
    </source>
</evidence>
<keyword evidence="7" id="KW-0406">Ion transport</keyword>
<dbReference type="PRINTS" id="PR00184">
    <property type="entry name" value="NEISSPPORIN"/>
</dbReference>
<keyword evidence="9" id="KW-0472">Membrane</keyword>
<evidence type="ECO:0000256" key="10">
    <source>
        <dbReference type="ARBA" id="ARBA00023237"/>
    </source>
</evidence>
<comment type="subcellular location">
    <subcellularLocation>
        <location evidence="1">Cell outer membrane</location>
        <topology evidence="1">Multi-pass membrane protein</topology>
    </subcellularLocation>
</comment>
<evidence type="ECO:0000313" key="13">
    <source>
        <dbReference type="Proteomes" id="UP000054683"/>
    </source>
</evidence>
<evidence type="ECO:0000256" key="7">
    <source>
        <dbReference type="ARBA" id="ARBA00023065"/>
    </source>
</evidence>
<gene>
    <name evidence="12" type="ORF">AWB69_08795</name>
</gene>
<evidence type="ECO:0000256" key="8">
    <source>
        <dbReference type="ARBA" id="ARBA00023114"/>
    </source>
</evidence>
<dbReference type="GO" id="GO:0006811">
    <property type="term" value="P:monoatomic ion transport"/>
    <property type="evidence" value="ECO:0007669"/>
    <property type="project" value="UniProtKB-KW"/>
</dbReference>
<evidence type="ECO:0000256" key="2">
    <source>
        <dbReference type="ARBA" id="ARBA00011233"/>
    </source>
</evidence>
<evidence type="ECO:0000256" key="6">
    <source>
        <dbReference type="ARBA" id="ARBA00022729"/>
    </source>
</evidence>
<dbReference type="PANTHER" id="PTHR34501:SF9">
    <property type="entry name" value="MAJOR OUTER MEMBRANE PROTEIN P.IA"/>
    <property type="match status" value="1"/>
</dbReference>
<dbReference type="GO" id="GO:0046930">
    <property type="term" value="C:pore complex"/>
    <property type="evidence" value="ECO:0007669"/>
    <property type="project" value="UniProtKB-KW"/>
</dbReference>
<sequence length="296" mass="30664">MFGRQAYTGLSSPYGTVTLGRQYDPLVDAVGGMVVSTQWAGNVGSHPGDLDNLNNTNRINNSVKYTSPSFGGVAFSGLYSFGGVAGDTSRSQIWGAGAKYASGALTVGAGYLNARNPNLSFFGSGTSSTPVATTASVSSPIYGGFLSAHTYQAIGAGAQYVIGKATIGATYSNTKFINLGDITSGPNPSRYSGTAAFNNAEVSFSYFVTPALQLGAVYDYTDSGGVGSNDGARYHQGELAAHYFLSRRTDVYLLGVYQHASGTDSSNHSAVAAINTLSPSSSSAQTLIRVGMRTKF</sequence>
<keyword evidence="6" id="KW-0732">Signal</keyword>
<evidence type="ECO:0000256" key="4">
    <source>
        <dbReference type="ARBA" id="ARBA00022452"/>
    </source>
</evidence>
<dbReference type="Pfam" id="PF13609">
    <property type="entry name" value="Porin_4"/>
    <property type="match status" value="1"/>
</dbReference>
<keyword evidence="5" id="KW-0812">Transmembrane</keyword>
<name>A0A158JVD7_9BURK</name>
<dbReference type="GO" id="GO:0015288">
    <property type="term" value="F:porin activity"/>
    <property type="evidence" value="ECO:0007669"/>
    <property type="project" value="UniProtKB-KW"/>
</dbReference>
<comment type="subunit">
    <text evidence="2">Homotrimer.</text>
</comment>
<dbReference type="Gene3D" id="2.40.160.10">
    <property type="entry name" value="Porin"/>
    <property type="match status" value="1"/>
</dbReference>
<keyword evidence="8" id="KW-0626">Porin</keyword>
<evidence type="ECO:0000256" key="5">
    <source>
        <dbReference type="ARBA" id="ARBA00022692"/>
    </source>
</evidence>
<dbReference type="CDD" id="cd00342">
    <property type="entry name" value="gram_neg_porins"/>
    <property type="match status" value="1"/>
</dbReference>
<evidence type="ECO:0000313" key="12">
    <source>
        <dbReference type="EMBL" id="SAL72371.1"/>
    </source>
</evidence>
<protein>
    <submittedName>
        <fullName evidence="12">Porin</fullName>
    </submittedName>
</protein>
<dbReference type="AlphaFoldDB" id="A0A158JVD7"/>
<evidence type="ECO:0000256" key="9">
    <source>
        <dbReference type="ARBA" id="ARBA00023136"/>
    </source>
</evidence>
<accession>A0A158JVD7</accession>
<dbReference type="EMBL" id="FCOK02000121">
    <property type="protein sequence ID" value="SAL72371.1"/>
    <property type="molecule type" value="Genomic_DNA"/>
</dbReference>
<reference evidence="12 13" key="1">
    <citation type="submission" date="2016-01" db="EMBL/GenBank/DDBJ databases">
        <authorList>
            <person name="Oliw E.H."/>
        </authorList>
    </citation>
    <scope>NUCLEOTIDE SEQUENCE [LARGE SCALE GENOMIC DNA]</scope>
    <source>
        <strain evidence="12">LMG 27134</strain>
    </source>
</reference>
<keyword evidence="4" id="KW-1134">Transmembrane beta strand</keyword>
<dbReference type="SUPFAM" id="SSF56935">
    <property type="entry name" value="Porins"/>
    <property type="match status" value="1"/>
</dbReference>
<dbReference type="InterPro" id="IPR002299">
    <property type="entry name" value="Porin_Neis"/>
</dbReference>
<dbReference type="InterPro" id="IPR023614">
    <property type="entry name" value="Porin_dom_sf"/>
</dbReference>
<dbReference type="InterPro" id="IPR050298">
    <property type="entry name" value="Gram-neg_bact_OMP"/>
</dbReference>
<dbReference type="GO" id="GO:0009279">
    <property type="term" value="C:cell outer membrane"/>
    <property type="evidence" value="ECO:0007669"/>
    <property type="project" value="UniProtKB-SubCell"/>
</dbReference>
<organism evidence="12 13">
    <name type="scientific">Caballeronia udeis</name>
    <dbReference type="NCBI Taxonomy" id="1232866"/>
    <lineage>
        <taxon>Bacteria</taxon>
        <taxon>Pseudomonadati</taxon>
        <taxon>Pseudomonadota</taxon>
        <taxon>Betaproteobacteria</taxon>
        <taxon>Burkholderiales</taxon>
        <taxon>Burkholderiaceae</taxon>
        <taxon>Caballeronia</taxon>
    </lineage>
</organism>
<dbReference type="InterPro" id="IPR033900">
    <property type="entry name" value="Gram_neg_porin_domain"/>
</dbReference>
<evidence type="ECO:0000256" key="3">
    <source>
        <dbReference type="ARBA" id="ARBA00022448"/>
    </source>
</evidence>
<proteinExistence type="predicted"/>
<keyword evidence="10" id="KW-0998">Cell outer membrane</keyword>
<feature type="domain" description="Porin" evidence="11">
    <location>
        <begin position="2"/>
        <end position="257"/>
    </location>
</feature>